<feature type="compositionally biased region" description="Basic and acidic residues" evidence="1">
    <location>
        <begin position="37"/>
        <end position="53"/>
    </location>
</feature>
<sequence>MGKRDYSPKRKNERRNDEVSKMRDKMRNGLEQASTSKRREEYTHSSEVLDKFETSGFQPATFRTGERKKETSKEKSQNSHDSAIFGPAWKSAETRKKLEEKQEAFVEEIPMPVSKSHVPMIPDHMLSEHSETRKAQWFEYWKSTRQQLLS</sequence>
<dbReference type="Proteomes" id="UP001152747">
    <property type="component" value="Unassembled WGS sequence"/>
</dbReference>
<evidence type="ECO:0000313" key="2">
    <source>
        <dbReference type="EMBL" id="CAI5447702.1"/>
    </source>
</evidence>
<reference evidence="2" key="1">
    <citation type="submission" date="2022-11" db="EMBL/GenBank/DDBJ databases">
        <authorList>
            <person name="Kikuchi T."/>
        </authorList>
    </citation>
    <scope>NUCLEOTIDE SEQUENCE</scope>
    <source>
        <strain evidence="2">PS1010</strain>
    </source>
</reference>
<protein>
    <submittedName>
        <fullName evidence="2">Uncharacterized protein</fullName>
    </submittedName>
</protein>
<feature type="compositionally biased region" description="Basic and acidic residues" evidence="1">
    <location>
        <begin position="64"/>
        <end position="78"/>
    </location>
</feature>
<name>A0A9P1N4N1_9PELO</name>
<dbReference type="AlphaFoldDB" id="A0A9P1N4N1"/>
<proteinExistence type="predicted"/>
<feature type="compositionally biased region" description="Basic and acidic residues" evidence="1">
    <location>
        <begin position="1"/>
        <end position="28"/>
    </location>
</feature>
<evidence type="ECO:0000313" key="3">
    <source>
        <dbReference type="Proteomes" id="UP001152747"/>
    </source>
</evidence>
<keyword evidence="3" id="KW-1185">Reference proteome</keyword>
<organism evidence="2 3">
    <name type="scientific">Caenorhabditis angaria</name>
    <dbReference type="NCBI Taxonomy" id="860376"/>
    <lineage>
        <taxon>Eukaryota</taxon>
        <taxon>Metazoa</taxon>
        <taxon>Ecdysozoa</taxon>
        <taxon>Nematoda</taxon>
        <taxon>Chromadorea</taxon>
        <taxon>Rhabditida</taxon>
        <taxon>Rhabditina</taxon>
        <taxon>Rhabditomorpha</taxon>
        <taxon>Rhabditoidea</taxon>
        <taxon>Rhabditidae</taxon>
        <taxon>Peloderinae</taxon>
        <taxon>Caenorhabditis</taxon>
    </lineage>
</organism>
<evidence type="ECO:0000256" key="1">
    <source>
        <dbReference type="SAM" id="MobiDB-lite"/>
    </source>
</evidence>
<comment type="caution">
    <text evidence="2">The sequence shown here is derived from an EMBL/GenBank/DDBJ whole genome shotgun (WGS) entry which is preliminary data.</text>
</comment>
<accession>A0A9P1N4N1</accession>
<gene>
    <name evidence="2" type="ORF">CAMP_LOCUS10339</name>
</gene>
<dbReference type="EMBL" id="CANHGI010000004">
    <property type="protein sequence ID" value="CAI5447702.1"/>
    <property type="molecule type" value="Genomic_DNA"/>
</dbReference>
<feature type="region of interest" description="Disordered" evidence="1">
    <location>
        <begin position="1"/>
        <end position="92"/>
    </location>
</feature>
<dbReference type="OrthoDB" id="5826575at2759"/>